<dbReference type="EMBL" id="JACGWO010000007">
    <property type="protein sequence ID" value="KAK4423965.1"/>
    <property type="molecule type" value="Genomic_DNA"/>
</dbReference>
<protein>
    <submittedName>
        <fullName evidence="1">Uncharacterized protein</fullName>
    </submittedName>
</protein>
<keyword evidence="2" id="KW-1185">Reference proteome</keyword>
<sequence length="176" mass="19650">MRVRSSSFSKKNATIFGSIWFVWVLEGIPKDLVRVDFRAVELMGLSQRIFAIIGKWECGFCSSARGSSSSEKTIRDVSSAMLLMRSDDSMGIKLDCRVPIGCKMGVNGSGKRCRWMRKECIEGGETEGIRKTTRNRSTEWRRRGAGEVHSSCGRSSSCSKKESLQVRHGTLVENSL</sequence>
<accession>A0AAE2CJ18</accession>
<reference evidence="1" key="2">
    <citation type="journal article" date="2024" name="Plant">
        <title>Genomic evolution and insights into agronomic trait innovations of Sesamum species.</title>
        <authorList>
            <person name="Miao H."/>
            <person name="Wang L."/>
            <person name="Qu L."/>
            <person name="Liu H."/>
            <person name="Sun Y."/>
            <person name="Le M."/>
            <person name="Wang Q."/>
            <person name="Wei S."/>
            <person name="Zheng Y."/>
            <person name="Lin W."/>
            <person name="Duan Y."/>
            <person name="Cao H."/>
            <person name="Xiong S."/>
            <person name="Wang X."/>
            <person name="Wei L."/>
            <person name="Li C."/>
            <person name="Ma Q."/>
            <person name="Ju M."/>
            <person name="Zhao R."/>
            <person name="Li G."/>
            <person name="Mu C."/>
            <person name="Tian Q."/>
            <person name="Mei H."/>
            <person name="Zhang T."/>
            <person name="Gao T."/>
            <person name="Zhang H."/>
        </authorList>
    </citation>
    <scope>NUCLEOTIDE SEQUENCE</scope>
    <source>
        <strain evidence="1">3651</strain>
    </source>
</reference>
<evidence type="ECO:0000313" key="2">
    <source>
        <dbReference type="Proteomes" id="UP001293254"/>
    </source>
</evidence>
<proteinExistence type="predicted"/>
<name>A0AAE2CJ18_9LAMI</name>
<reference evidence="1" key="1">
    <citation type="submission" date="2020-06" db="EMBL/GenBank/DDBJ databases">
        <authorList>
            <person name="Li T."/>
            <person name="Hu X."/>
            <person name="Zhang T."/>
            <person name="Song X."/>
            <person name="Zhang H."/>
            <person name="Dai N."/>
            <person name="Sheng W."/>
            <person name="Hou X."/>
            <person name="Wei L."/>
        </authorList>
    </citation>
    <scope>NUCLEOTIDE SEQUENCE</scope>
    <source>
        <strain evidence="1">3651</strain>
        <tissue evidence="1">Leaf</tissue>
    </source>
</reference>
<dbReference type="Proteomes" id="UP001293254">
    <property type="component" value="Unassembled WGS sequence"/>
</dbReference>
<evidence type="ECO:0000313" key="1">
    <source>
        <dbReference type="EMBL" id="KAK4423965.1"/>
    </source>
</evidence>
<dbReference type="AlphaFoldDB" id="A0AAE2CJ18"/>
<comment type="caution">
    <text evidence="1">The sequence shown here is derived from an EMBL/GenBank/DDBJ whole genome shotgun (WGS) entry which is preliminary data.</text>
</comment>
<organism evidence="1 2">
    <name type="scientific">Sesamum alatum</name>
    <dbReference type="NCBI Taxonomy" id="300844"/>
    <lineage>
        <taxon>Eukaryota</taxon>
        <taxon>Viridiplantae</taxon>
        <taxon>Streptophyta</taxon>
        <taxon>Embryophyta</taxon>
        <taxon>Tracheophyta</taxon>
        <taxon>Spermatophyta</taxon>
        <taxon>Magnoliopsida</taxon>
        <taxon>eudicotyledons</taxon>
        <taxon>Gunneridae</taxon>
        <taxon>Pentapetalae</taxon>
        <taxon>asterids</taxon>
        <taxon>lamiids</taxon>
        <taxon>Lamiales</taxon>
        <taxon>Pedaliaceae</taxon>
        <taxon>Sesamum</taxon>
    </lineage>
</organism>
<gene>
    <name evidence="1" type="ORF">Salat_1979400</name>
</gene>